<organism evidence="8 9">
    <name type="scientific">Duncaniella freteri</name>
    <dbReference type="NCBI Taxonomy" id="2530391"/>
    <lineage>
        <taxon>Bacteria</taxon>
        <taxon>Pseudomonadati</taxon>
        <taxon>Bacteroidota</taxon>
        <taxon>Bacteroidia</taxon>
        <taxon>Bacteroidales</taxon>
        <taxon>Muribaculaceae</taxon>
        <taxon>Duncaniella</taxon>
    </lineage>
</organism>
<evidence type="ECO:0000256" key="6">
    <source>
        <dbReference type="RuleBase" id="RU003915"/>
    </source>
</evidence>
<evidence type="ECO:0000259" key="7">
    <source>
        <dbReference type="PROSITE" id="PS50059"/>
    </source>
</evidence>
<dbReference type="AlphaFoldDB" id="A0A4Z0V9H2"/>
<accession>A0A4Z0V9H2</accession>
<comment type="caution">
    <text evidence="8">The sequence shown here is derived from an EMBL/GenBank/DDBJ whole genome shotgun (WGS) entry which is preliminary data.</text>
</comment>
<protein>
    <recommendedName>
        <fullName evidence="6">Peptidyl-prolyl cis-trans isomerase</fullName>
        <ecNumber evidence="6">5.2.1.8</ecNumber>
    </recommendedName>
</protein>
<keyword evidence="4 5" id="KW-0413">Isomerase</keyword>
<evidence type="ECO:0000256" key="4">
    <source>
        <dbReference type="ARBA" id="ARBA00023235"/>
    </source>
</evidence>
<dbReference type="PANTHER" id="PTHR43811">
    <property type="entry name" value="FKBP-TYPE PEPTIDYL-PROLYL CIS-TRANS ISOMERASE FKPA"/>
    <property type="match status" value="1"/>
</dbReference>
<dbReference type="PANTHER" id="PTHR43811:SF23">
    <property type="entry name" value="FKBP-TYPE 22 KDA PEPTIDYL-PROLYL CIS-TRANS ISOMERASE"/>
    <property type="match status" value="1"/>
</dbReference>
<comment type="catalytic activity">
    <reaction evidence="1 5 6">
        <text>[protein]-peptidylproline (omega=180) = [protein]-peptidylproline (omega=0)</text>
        <dbReference type="Rhea" id="RHEA:16237"/>
        <dbReference type="Rhea" id="RHEA-COMP:10747"/>
        <dbReference type="Rhea" id="RHEA-COMP:10748"/>
        <dbReference type="ChEBI" id="CHEBI:83833"/>
        <dbReference type="ChEBI" id="CHEBI:83834"/>
        <dbReference type="EC" id="5.2.1.8"/>
    </reaction>
</comment>
<dbReference type="EC" id="5.2.1.8" evidence="6"/>
<evidence type="ECO:0000256" key="5">
    <source>
        <dbReference type="PROSITE-ProRule" id="PRU00277"/>
    </source>
</evidence>
<dbReference type="Gene3D" id="3.10.50.40">
    <property type="match status" value="1"/>
</dbReference>
<gene>
    <name evidence="8" type="ORF">EZ315_06885</name>
</gene>
<dbReference type="Proteomes" id="UP000297635">
    <property type="component" value="Unassembled WGS sequence"/>
</dbReference>
<dbReference type="SUPFAM" id="SSF54534">
    <property type="entry name" value="FKBP-like"/>
    <property type="match status" value="1"/>
</dbReference>
<feature type="domain" description="PPIase FKBP-type" evidence="7">
    <location>
        <begin position="122"/>
        <end position="210"/>
    </location>
</feature>
<evidence type="ECO:0000256" key="2">
    <source>
        <dbReference type="ARBA" id="ARBA00006577"/>
    </source>
</evidence>
<dbReference type="EMBL" id="SJSA01000001">
    <property type="protein sequence ID" value="TGG40415.1"/>
    <property type="molecule type" value="Genomic_DNA"/>
</dbReference>
<sequence length="215" mass="24176">MPDGSASHPSHSLKPMMPHSAHLKFNSKSEMKYSRLSILPLMMVAASVVVSSCNDDDKSTWEQYKEWREANEAYYDTQKYMMEDGENVYTTLTPSWNSGASILIRYLSDRSKTEGNLSPMLNSTVKVKYIGRLYNDVAFDSSYLRPDSVSLFNVSEVVPGWTTALQYMRVGDSARIVLPYMQAYGVSGSSSGSIPPYSTLVFNLKLVDIVDYERP</sequence>
<dbReference type="Pfam" id="PF00254">
    <property type="entry name" value="FKBP_C"/>
    <property type="match status" value="1"/>
</dbReference>
<dbReference type="PROSITE" id="PS50059">
    <property type="entry name" value="FKBP_PPIASE"/>
    <property type="match status" value="1"/>
</dbReference>
<evidence type="ECO:0000256" key="3">
    <source>
        <dbReference type="ARBA" id="ARBA00023110"/>
    </source>
</evidence>
<proteinExistence type="inferred from homology"/>
<dbReference type="InterPro" id="IPR001179">
    <property type="entry name" value="PPIase_FKBP_dom"/>
</dbReference>
<dbReference type="InterPro" id="IPR046357">
    <property type="entry name" value="PPIase_dom_sf"/>
</dbReference>
<evidence type="ECO:0000256" key="1">
    <source>
        <dbReference type="ARBA" id="ARBA00000971"/>
    </source>
</evidence>
<keyword evidence="3 5" id="KW-0697">Rotamase</keyword>
<reference evidence="8 9" key="1">
    <citation type="submission" date="2019-02" db="EMBL/GenBank/DDBJ databases">
        <title>Isolation and identification of novel species under the genus Muribaculum.</title>
        <authorList>
            <person name="Miyake S."/>
            <person name="Ding Y."/>
            <person name="Low A."/>
            <person name="Soh M."/>
            <person name="Seedorf H."/>
        </authorList>
    </citation>
    <scope>NUCLEOTIDE SEQUENCE [LARGE SCALE GENOMIC DNA]</scope>
    <source>
        <strain evidence="8 9">TLL-A3</strain>
    </source>
</reference>
<evidence type="ECO:0000313" key="9">
    <source>
        <dbReference type="Proteomes" id="UP000297635"/>
    </source>
</evidence>
<dbReference type="GO" id="GO:0003755">
    <property type="term" value="F:peptidyl-prolyl cis-trans isomerase activity"/>
    <property type="evidence" value="ECO:0007669"/>
    <property type="project" value="UniProtKB-UniRule"/>
</dbReference>
<name>A0A4Z0V9H2_9BACT</name>
<keyword evidence="9" id="KW-1185">Reference proteome</keyword>
<comment type="similarity">
    <text evidence="2 6">Belongs to the FKBP-type PPIase family.</text>
</comment>
<evidence type="ECO:0000313" key="8">
    <source>
        <dbReference type="EMBL" id="TGG40415.1"/>
    </source>
</evidence>